<reference evidence="2" key="1">
    <citation type="journal article" date="2014" name="Front. Microbiol.">
        <title>High frequency of phylogenetically diverse reductive dehalogenase-homologous genes in deep subseafloor sedimentary metagenomes.</title>
        <authorList>
            <person name="Kawai M."/>
            <person name="Futagami T."/>
            <person name="Toyoda A."/>
            <person name="Takaki Y."/>
            <person name="Nishi S."/>
            <person name="Hori S."/>
            <person name="Arai W."/>
            <person name="Tsubouchi T."/>
            <person name="Morono Y."/>
            <person name="Uchiyama I."/>
            <person name="Ito T."/>
            <person name="Fujiyama A."/>
            <person name="Inagaki F."/>
            <person name="Takami H."/>
        </authorList>
    </citation>
    <scope>NUCLEOTIDE SEQUENCE</scope>
    <source>
        <strain evidence="2">Expedition CK06-06</strain>
    </source>
</reference>
<dbReference type="EMBL" id="BART01004076">
    <property type="protein sequence ID" value="GAG65954.1"/>
    <property type="molecule type" value="Genomic_DNA"/>
</dbReference>
<proteinExistence type="predicted"/>
<dbReference type="Pfam" id="PF13274">
    <property type="entry name" value="SocA_Panacea"/>
    <property type="match status" value="1"/>
</dbReference>
<sequence>ILYFCKEGCWKTKINKLLFYAEFKHFKEYTKGITGARYKRLPLGPVPELYETILGKLVDEGMLEIREVFFESGTSGLEYKTVGDPNLTIFSDTELEVIAKVKNYFKNYGAKELSGFSHEEKGYKETSPGQYINYNYAKGLKI</sequence>
<accession>X0Z9M8</accession>
<dbReference type="InterPro" id="IPR025272">
    <property type="entry name" value="SocA_Panacea"/>
</dbReference>
<feature type="non-terminal residue" evidence="2">
    <location>
        <position position="1"/>
    </location>
</feature>
<dbReference type="AlphaFoldDB" id="X0Z9M8"/>
<protein>
    <recommendedName>
        <fullName evidence="1">Antitoxin SocA-like Panacea domain-containing protein</fullName>
    </recommendedName>
</protein>
<evidence type="ECO:0000259" key="1">
    <source>
        <dbReference type="Pfam" id="PF13274"/>
    </source>
</evidence>
<comment type="caution">
    <text evidence="2">The sequence shown here is derived from an EMBL/GenBank/DDBJ whole genome shotgun (WGS) entry which is preliminary data.</text>
</comment>
<evidence type="ECO:0000313" key="2">
    <source>
        <dbReference type="EMBL" id="GAG65954.1"/>
    </source>
</evidence>
<gene>
    <name evidence="2" type="ORF">S01H4_10572</name>
</gene>
<name>X0Z9M8_9ZZZZ</name>
<organism evidence="2">
    <name type="scientific">marine sediment metagenome</name>
    <dbReference type="NCBI Taxonomy" id="412755"/>
    <lineage>
        <taxon>unclassified sequences</taxon>
        <taxon>metagenomes</taxon>
        <taxon>ecological metagenomes</taxon>
    </lineage>
</organism>
<feature type="domain" description="Antitoxin SocA-like Panacea" evidence="1">
    <location>
        <begin position="14"/>
        <end position="121"/>
    </location>
</feature>